<dbReference type="EMBL" id="CAJOAZ010003372">
    <property type="protein sequence ID" value="CAF4003418.1"/>
    <property type="molecule type" value="Genomic_DNA"/>
</dbReference>
<reference evidence="1" key="1">
    <citation type="submission" date="2021-02" db="EMBL/GenBank/DDBJ databases">
        <authorList>
            <person name="Nowell W R."/>
        </authorList>
    </citation>
    <scope>NUCLEOTIDE SEQUENCE</scope>
</reference>
<dbReference type="AlphaFoldDB" id="A0A819P2H2"/>
<feature type="non-terminal residue" evidence="1">
    <location>
        <position position="1"/>
    </location>
</feature>
<comment type="caution">
    <text evidence="1">The sequence shown here is derived from an EMBL/GenBank/DDBJ whole genome shotgun (WGS) entry which is preliminary data.</text>
</comment>
<proteinExistence type="predicted"/>
<organism evidence="1 2">
    <name type="scientific">Adineta steineri</name>
    <dbReference type="NCBI Taxonomy" id="433720"/>
    <lineage>
        <taxon>Eukaryota</taxon>
        <taxon>Metazoa</taxon>
        <taxon>Spiralia</taxon>
        <taxon>Gnathifera</taxon>
        <taxon>Rotifera</taxon>
        <taxon>Eurotatoria</taxon>
        <taxon>Bdelloidea</taxon>
        <taxon>Adinetida</taxon>
        <taxon>Adinetidae</taxon>
        <taxon>Adineta</taxon>
    </lineage>
</organism>
<gene>
    <name evidence="1" type="ORF">OXD698_LOCUS29660</name>
</gene>
<sequence>LLVEVVVDVDRVVVCANDHIVIV</sequence>
<evidence type="ECO:0000313" key="2">
    <source>
        <dbReference type="Proteomes" id="UP000663844"/>
    </source>
</evidence>
<accession>A0A819P2H2</accession>
<dbReference type="Proteomes" id="UP000663844">
    <property type="component" value="Unassembled WGS sequence"/>
</dbReference>
<protein>
    <submittedName>
        <fullName evidence="1">Uncharacterized protein</fullName>
    </submittedName>
</protein>
<name>A0A819P2H2_9BILA</name>
<evidence type="ECO:0000313" key="1">
    <source>
        <dbReference type="EMBL" id="CAF4003418.1"/>
    </source>
</evidence>